<dbReference type="AlphaFoldDB" id="A0A6V8LWI9"/>
<keyword evidence="2" id="KW-1185">Reference proteome</keyword>
<evidence type="ECO:0000313" key="1">
    <source>
        <dbReference type="EMBL" id="GFK94971.1"/>
    </source>
</evidence>
<accession>A0A6V8LWI9</accession>
<reference evidence="1 2" key="2">
    <citation type="submission" date="2020-05" db="EMBL/GenBank/DDBJ databases">
        <title>Draft genome sequence of Desulfovibrio sp. strainFSS-1.</title>
        <authorList>
            <person name="Shimoshige H."/>
            <person name="Kobayashi H."/>
            <person name="Maekawa T."/>
        </authorList>
    </citation>
    <scope>NUCLEOTIDE SEQUENCE [LARGE SCALE GENOMIC DNA]</scope>
    <source>
        <strain evidence="1 2">SIID29052-01</strain>
    </source>
</reference>
<protein>
    <submittedName>
        <fullName evidence="1">Uncharacterized protein</fullName>
    </submittedName>
</protein>
<organism evidence="1 2">
    <name type="scientific">Fundidesulfovibrio magnetotacticus</name>
    <dbReference type="NCBI Taxonomy" id="2730080"/>
    <lineage>
        <taxon>Bacteria</taxon>
        <taxon>Pseudomonadati</taxon>
        <taxon>Thermodesulfobacteriota</taxon>
        <taxon>Desulfovibrionia</taxon>
        <taxon>Desulfovibrionales</taxon>
        <taxon>Desulfovibrionaceae</taxon>
        <taxon>Fundidesulfovibrio</taxon>
    </lineage>
</organism>
<proteinExistence type="predicted"/>
<comment type="caution">
    <text evidence="1">The sequence shown here is derived from an EMBL/GenBank/DDBJ whole genome shotgun (WGS) entry which is preliminary data.</text>
</comment>
<gene>
    <name evidence="1" type="ORF">NNJEOMEG_02819</name>
</gene>
<reference evidence="1 2" key="1">
    <citation type="submission" date="2020-04" db="EMBL/GenBank/DDBJ databases">
        <authorList>
            <consortium name="Desulfovibrio sp. FSS-1 genome sequencing consortium"/>
            <person name="Shimoshige H."/>
            <person name="Kobayashi H."/>
            <person name="Maekawa T."/>
        </authorList>
    </citation>
    <scope>NUCLEOTIDE SEQUENCE [LARGE SCALE GENOMIC DNA]</scope>
    <source>
        <strain evidence="1 2">SIID29052-01</strain>
    </source>
</reference>
<dbReference type="Proteomes" id="UP000494245">
    <property type="component" value="Unassembled WGS sequence"/>
</dbReference>
<sequence length="189" mass="20608">MNQTKDAYVCARCAAVGATCCRLNPGQEDICFPVSELERQRIVEYGPRLGGLTGAPNSKSFLDNLRRLFPGDRALVTRRFPPHGEHLRLATRPDGACAFLAPDGCVLPREARPYYCRLFPFWISAGAVTAFEARGCLACTEARTVAGMLELLGMTPANVRELHGRLRLAWGLVPGGPEEPLPAKVENNA</sequence>
<dbReference type="RefSeq" id="WP_173085564.1">
    <property type="nucleotide sequence ID" value="NZ_BLTE01000013.1"/>
</dbReference>
<name>A0A6V8LWI9_9BACT</name>
<dbReference type="EMBL" id="BLTE01000013">
    <property type="protein sequence ID" value="GFK94971.1"/>
    <property type="molecule type" value="Genomic_DNA"/>
</dbReference>
<evidence type="ECO:0000313" key="2">
    <source>
        <dbReference type="Proteomes" id="UP000494245"/>
    </source>
</evidence>